<dbReference type="EC" id="1.-.-.-" evidence="3"/>
<proteinExistence type="inferred from homology"/>
<dbReference type="Pfam" id="PF00106">
    <property type="entry name" value="adh_short"/>
    <property type="match status" value="1"/>
</dbReference>
<dbReference type="RefSeq" id="WP_171093214.1">
    <property type="nucleotide sequence ID" value="NZ_CP053069.1"/>
</dbReference>
<dbReference type="EMBL" id="CP053069">
    <property type="protein sequence ID" value="QJR11676.1"/>
    <property type="molecule type" value="Genomic_DNA"/>
</dbReference>
<evidence type="ECO:0000256" key="1">
    <source>
        <dbReference type="ARBA" id="ARBA00006484"/>
    </source>
</evidence>
<dbReference type="SUPFAM" id="SSF51735">
    <property type="entry name" value="NAD(P)-binding Rossmann-fold domains"/>
    <property type="match status" value="1"/>
</dbReference>
<dbReference type="Proteomes" id="UP000501534">
    <property type="component" value="Chromosome"/>
</dbReference>
<dbReference type="AlphaFoldDB" id="A0A6M4GWS1"/>
<dbReference type="InterPro" id="IPR002347">
    <property type="entry name" value="SDR_fam"/>
</dbReference>
<dbReference type="GO" id="GO:0016491">
    <property type="term" value="F:oxidoreductase activity"/>
    <property type="evidence" value="ECO:0007669"/>
    <property type="project" value="UniProtKB-KW"/>
</dbReference>
<organism evidence="3 4">
    <name type="scientific">Usitatibacter rugosus</name>
    <dbReference type="NCBI Taxonomy" id="2732067"/>
    <lineage>
        <taxon>Bacteria</taxon>
        <taxon>Pseudomonadati</taxon>
        <taxon>Pseudomonadota</taxon>
        <taxon>Betaproteobacteria</taxon>
        <taxon>Nitrosomonadales</taxon>
        <taxon>Usitatibacteraceae</taxon>
        <taxon>Usitatibacter</taxon>
    </lineage>
</organism>
<gene>
    <name evidence="3" type="primary">yciK</name>
    <name evidence="3" type="ORF">DSM104443_02758</name>
</gene>
<dbReference type="KEGG" id="uru:DSM104443_02758"/>
<reference evidence="3 4" key="1">
    <citation type="submission" date="2020-04" db="EMBL/GenBank/DDBJ databases">
        <title>Usitatibacter rugosus gen. nov., sp. nov. and Usitatibacter palustris sp. nov., novel members of Usitatibacteraceae fam. nov. within the order Nitrosomonadales isolated from soil.</title>
        <authorList>
            <person name="Huber K.J."/>
            <person name="Neumann-Schaal M."/>
            <person name="Geppert A."/>
            <person name="Luckner M."/>
            <person name="Wanner G."/>
            <person name="Overmann J."/>
        </authorList>
    </citation>
    <scope>NUCLEOTIDE SEQUENCE [LARGE SCALE GENOMIC DNA]</scope>
    <source>
        <strain evidence="3 4">0125_3</strain>
    </source>
</reference>
<sequence>MTTSLPPGYVPPSDLLAERAILVTGAGQGLGRAVALACAAHGATVALLGRTPKKLEATADAIEAAGGADPVLIPFDLAKANTPEYDQLAHLLRREMKRLDGIAHCASHFVPLSPLAHQTLDQWLTLLRVNLAAPFALTKACLPLLSAAPDASVVFTGETHGLDPAAFWGGFAVGKAALPALAHIWSEELEKAGTPRLNVLVPGPMNTPQRAVSHPGEDRARLPSAESVAIAFLYLLGRESHGTSGKTLRM</sequence>
<dbReference type="InterPro" id="IPR036291">
    <property type="entry name" value="NAD(P)-bd_dom_sf"/>
</dbReference>
<name>A0A6M4GWS1_9PROT</name>
<comment type="similarity">
    <text evidence="1">Belongs to the short-chain dehydrogenases/reductases (SDR) family.</text>
</comment>
<dbReference type="PANTHER" id="PTHR42901:SF1">
    <property type="entry name" value="ALCOHOL DEHYDROGENASE"/>
    <property type="match status" value="1"/>
</dbReference>
<accession>A0A6M4GWS1</accession>
<evidence type="ECO:0000256" key="2">
    <source>
        <dbReference type="ARBA" id="ARBA00023002"/>
    </source>
</evidence>
<dbReference type="PANTHER" id="PTHR42901">
    <property type="entry name" value="ALCOHOL DEHYDROGENASE"/>
    <property type="match status" value="1"/>
</dbReference>
<keyword evidence="2 3" id="KW-0560">Oxidoreductase</keyword>
<evidence type="ECO:0000313" key="4">
    <source>
        <dbReference type="Proteomes" id="UP000501534"/>
    </source>
</evidence>
<keyword evidence="4" id="KW-1185">Reference proteome</keyword>
<dbReference type="PRINTS" id="PR00081">
    <property type="entry name" value="GDHRDH"/>
</dbReference>
<protein>
    <submittedName>
        <fullName evidence="3">Putative oxidoreductase YciK</fullName>
        <ecNumber evidence="3">1.-.-.-</ecNumber>
    </submittedName>
</protein>
<dbReference type="Gene3D" id="3.40.50.720">
    <property type="entry name" value="NAD(P)-binding Rossmann-like Domain"/>
    <property type="match status" value="1"/>
</dbReference>
<evidence type="ECO:0000313" key="3">
    <source>
        <dbReference type="EMBL" id="QJR11676.1"/>
    </source>
</evidence>